<evidence type="ECO:0000313" key="2">
    <source>
        <dbReference type="Proteomes" id="UP000598997"/>
    </source>
</evidence>
<evidence type="ECO:0008006" key="3">
    <source>
        <dbReference type="Google" id="ProtNLM"/>
    </source>
</evidence>
<sequence length="275" mass="29196">MGAGLLSLAVSNPAFAEDQPVLLEPSAPWSVDYRDNSCALTGVFKSGAGPVVMQIETFDQGSNVTMRLAGEPIEEVGPSVDVRWRDDVPAHTLDFVFATSNADGVRGFFAMTSLWTPYLEGKADTSPSKLKTIGDASELTFGGKLDPVLRLKTGPMAPALDALNKCADDLVASWGLDPLAQRKLSRAAETDGFYLSTPLVKASGHPAGVPSPIRVLIGADGRVTDCKILSNFLSEKESERVCGRIRQKAPFSPALDEAGEPIASYRVEIGMKLGG</sequence>
<reference evidence="1 2" key="1">
    <citation type="journal article" date="2014" name="Int. J. Syst. Evol. Microbiol.">
        <title>Complete genome sequence of Corynebacterium casei LMG S-19264T (=DSM 44701T), isolated from a smear-ripened cheese.</title>
        <authorList>
            <consortium name="US DOE Joint Genome Institute (JGI-PGF)"/>
            <person name="Walter F."/>
            <person name="Albersmeier A."/>
            <person name="Kalinowski J."/>
            <person name="Ruckert C."/>
        </authorList>
    </citation>
    <scope>NUCLEOTIDE SEQUENCE [LARGE SCALE GENOMIC DNA]</scope>
    <source>
        <strain evidence="1 2">CGMCC 1.15358</strain>
    </source>
</reference>
<proteinExistence type="predicted"/>
<accession>A0A916Y6V9</accession>
<dbReference type="Proteomes" id="UP000598997">
    <property type="component" value="Unassembled WGS sequence"/>
</dbReference>
<comment type="caution">
    <text evidence="1">The sequence shown here is derived from an EMBL/GenBank/DDBJ whole genome shotgun (WGS) entry which is preliminary data.</text>
</comment>
<dbReference type="EMBL" id="BMIO01000001">
    <property type="protein sequence ID" value="GGD32527.1"/>
    <property type="molecule type" value="Genomic_DNA"/>
</dbReference>
<protein>
    <recommendedName>
        <fullName evidence="3">TonB C-terminal domain-containing protein</fullName>
    </recommendedName>
</protein>
<evidence type="ECO:0000313" key="1">
    <source>
        <dbReference type="EMBL" id="GGD32527.1"/>
    </source>
</evidence>
<organism evidence="1 2">
    <name type="scientific">Croceicoccus pelagius</name>
    <dbReference type="NCBI Taxonomy" id="1703341"/>
    <lineage>
        <taxon>Bacteria</taxon>
        <taxon>Pseudomonadati</taxon>
        <taxon>Pseudomonadota</taxon>
        <taxon>Alphaproteobacteria</taxon>
        <taxon>Sphingomonadales</taxon>
        <taxon>Erythrobacteraceae</taxon>
        <taxon>Croceicoccus</taxon>
    </lineage>
</organism>
<gene>
    <name evidence="1" type="ORF">GCM10010989_03210</name>
</gene>
<dbReference type="AlphaFoldDB" id="A0A916Y6V9"/>
<name>A0A916Y6V9_9SPHN</name>
<keyword evidence="2" id="KW-1185">Reference proteome</keyword>